<protein>
    <recommendedName>
        <fullName evidence="4">Secretion-associated protein</fullName>
    </recommendedName>
</protein>
<evidence type="ECO:0000313" key="2">
    <source>
        <dbReference type="EMBL" id="KVM24754.1"/>
    </source>
</evidence>
<comment type="caution">
    <text evidence="2">The sequence shown here is derived from an EMBL/GenBank/DDBJ whole genome shotgun (WGS) entry which is preliminary data.</text>
</comment>
<keyword evidence="1" id="KW-0812">Transmembrane</keyword>
<gene>
    <name evidence="2" type="ORF">WJ53_14560</name>
</gene>
<keyword evidence="1" id="KW-1133">Transmembrane helix</keyword>
<organism evidence="2 3">
    <name type="scientific">Burkholderia ubonensis</name>
    <dbReference type="NCBI Taxonomy" id="101571"/>
    <lineage>
        <taxon>Bacteria</taxon>
        <taxon>Pseudomonadati</taxon>
        <taxon>Pseudomonadota</taxon>
        <taxon>Betaproteobacteria</taxon>
        <taxon>Burkholderiales</taxon>
        <taxon>Burkholderiaceae</taxon>
        <taxon>Burkholderia</taxon>
        <taxon>Burkholderia cepacia complex</taxon>
    </lineage>
</organism>
<reference evidence="2 3" key="1">
    <citation type="submission" date="2015-11" db="EMBL/GenBank/DDBJ databases">
        <title>Expanding the genomic diversity of Burkholderia species for the development of highly accurate diagnostics.</title>
        <authorList>
            <person name="Sahl J."/>
            <person name="Keim P."/>
            <person name="Wagner D."/>
        </authorList>
    </citation>
    <scope>NUCLEOTIDE SEQUENCE [LARGE SCALE GENOMIC DNA]</scope>
    <source>
        <strain evidence="2 3">MSMB2058</strain>
    </source>
</reference>
<dbReference type="AlphaFoldDB" id="A0AB73FVK6"/>
<feature type="transmembrane region" description="Helical" evidence="1">
    <location>
        <begin position="126"/>
        <end position="146"/>
    </location>
</feature>
<accession>A0AB73FVK6</accession>
<dbReference type="Proteomes" id="UP000061665">
    <property type="component" value="Unassembled WGS sequence"/>
</dbReference>
<proteinExistence type="predicted"/>
<evidence type="ECO:0008006" key="4">
    <source>
        <dbReference type="Google" id="ProtNLM"/>
    </source>
</evidence>
<dbReference type="EMBL" id="LOZE01000114">
    <property type="protein sequence ID" value="KVM24754.1"/>
    <property type="molecule type" value="Genomic_DNA"/>
</dbReference>
<dbReference type="RefSeq" id="WP_059724697.1">
    <property type="nucleotide sequence ID" value="NZ_LOYI01000056.1"/>
</dbReference>
<dbReference type="PROSITE" id="PS51257">
    <property type="entry name" value="PROKAR_LIPOPROTEIN"/>
    <property type="match status" value="1"/>
</dbReference>
<evidence type="ECO:0000256" key="1">
    <source>
        <dbReference type="SAM" id="Phobius"/>
    </source>
</evidence>
<sequence>MKSLRIVTGFHSGAQLDLPPGTHTIGTGCDDDIQIVDWTAPAIKLVVDAQSVQLRRNERVKEDESARYIGDPVTLDDFVPAQFGDIVLCVGPADAEWPSDVELLSTLFLKPAKEHQPAERRTYRRWSAIAGVTACCVALLASLSLWPAQSAKASAPVDLAARIRDAVAHADVLGLAVERAGDEIAITGMVASFADDARVRKALADIEPSRVKRRYSVAENDVQNIQDALGIAGANVVYRGNGTFEIDGTVASLTALDAALARVRSDLTANVKDIVVRATEIQKPEVRQPVSQLISANGVRYTQTPDGVKHIYASGS</sequence>
<keyword evidence="1" id="KW-0472">Membrane</keyword>
<evidence type="ECO:0000313" key="3">
    <source>
        <dbReference type="Proteomes" id="UP000061665"/>
    </source>
</evidence>
<name>A0AB73FVK6_9BURK</name>